<protein>
    <submittedName>
        <fullName evidence="2">Uncharacterized protein</fullName>
    </submittedName>
</protein>
<dbReference type="Proteomes" id="UP001324634">
    <property type="component" value="Chromosome"/>
</dbReference>
<reference evidence="2 3" key="1">
    <citation type="submission" date="2023-11" db="EMBL/GenBank/DDBJ databases">
        <title>Peredibacter starrii A3.12.</title>
        <authorList>
            <person name="Mitchell R.J."/>
        </authorList>
    </citation>
    <scope>NUCLEOTIDE SEQUENCE [LARGE SCALE GENOMIC DNA]</scope>
    <source>
        <strain evidence="2 3">A3.12</strain>
    </source>
</reference>
<dbReference type="KEGG" id="psti:SOO65_00995"/>
<keyword evidence="1" id="KW-0472">Membrane</keyword>
<accession>A0AAX4HQ72</accession>
<dbReference type="AlphaFoldDB" id="A0AAX4HQ72"/>
<feature type="transmembrane region" description="Helical" evidence="1">
    <location>
        <begin position="183"/>
        <end position="204"/>
    </location>
</feature>
<sequence>MEKIAKLDSVQPRFLRYRSHYKIYVLCFMIISLMMITFWALKFFEDGPANVFRYQSFELTMSAIYFVVTGSFYFFWLRSRLKRSVQVFEDHILVHNGKQKEPLYYSEIQSVNVVCWSIFYVKMNNGFKHYFNSSLERADYIWEGIHTARPELVSQEEFEAQRLKLVQYDHHQKRKEWFFKHKLVDIFNWAVLPVMFLICAYVVQSRNIYINQQGLYFFRLFMYALLVILSTTFFYSLVLKKFVFDKKLEEQMSSSEDKIRDLEFEGVVLQRSKIFQFVTACFVLAMVVKLDMNLYSVTKVKEDLASFNLKKGHTIVVDNRFNCIACRYELKDGDLVMFGRGTIGQVLAREGDMVGQIGQDRNGRTIASENVQEVPRGHLAVKASNGKDIVFIKIEDLIGKIQK</sequence>
<feature type="transmembrane region" description="Helical" evidence="1">
    <location>
        <begin position="59"/>
        <end position="77"/>
    </location>
</feature>
<evidence type="ECO:0000256" key="1">
    <source>
        <dbReference type="SAM" id="Phobius"/>
    </source>
</evidence>
<gene>
    <name evidence="2" type="ORF">SOO65_00995</name>
</gene>
<feature type="transmembrane region" description="Helical" evidence="1">
    <location>
        <begin position="216"/>
        <end position="238"/>
    </location>
</feature>
<dbReference type="RefSeq" id="WP_321395560.1">
    <property type="nucleotide sequence ID" value="NZ_CP139487.1"/>
</dbReference>
<keyword evidence="1" id="KW-1133">Transmembrane helix</keyword>
<feature type="transmembrane region" description="Helical" evidence="1">
    <location>
        <begin position="21"/>
        <end position="39"/>
    </location>
</feature>
<evidence type="ECO:0000313" key="3">
    <source>
        <dbReference type="Proteomes" id="UP001324634"/>
    </source>
</evidence>
<proteinExistence type="predicted"/>
<evidence type="ECO:0000313" key="2">
    <source>
        <dbReference type="EMBL" id="WPU65318.1"/>
    </source>
</evidence>
<keyword evidence="1" id="KW-0812">Transmembrane</keyword>
<dbReference type="EMBL" id="CP139487">
    <property type="protein sequence ID" value="WPU65318.1"/>
    <property type="molecule type" value="Genomic_DNA"/>
</dbReference>
<organism evidence="2 3">
    <name type="scientific">Peredibacter starrii</name>
    <dbReference type="NCBI Taxonomy" id="28202"/>
    <lineage>
        <taxon>Bacteria</taxon>
        <taxon>Pseudomonadati</taxon>
        <taxon>Bdellovibrionota</taxon>
        <taxon>Bacteriovoracia</taxon>
        <taxon>Bacteriovoracales</taxon>
        <taxon>Bacteriovoracaceae</taxon>
        <taxon>Peredibacter</taxon>
    </lineage>
</organism>
<keyword evidence="3" id="KW-1185">Reference proteome</keyword>
<name>A0AAX4HQ72_9BACT</name>